<accession>A0AAW0MAF2</accession>
<proteinExistence type="predicted"/>
<reference evidence="1" key="3">
    <citation type="submission" date="2023-07" db="EMBL/GenBank/DDBJ databases">
        <title>An improved reference 1 genome and first organelle genomes of Quercus suber.</title>
        <authorList>
            <consortium name="Genosuber Consortium"/>
            <person name="Usie A."/>
            <person name="Serra O."/>
            <person name="Barros P."/>
        </authorList>
    </citation>
    <scope>NUCLEOTIDE SEQUENCE</scope>
    <source>
        <strain evidence="1">HL8</strain>
        <tissue evidence="1">Leaves</tissue>
    </source>
</reference>
<gene>
    <name evidence="1" type="ORF">CFP56_036679</name>
</gene>
<organism evidence="1">
    <name type="scientific">Quercus suber</name>
    <name type="common">Cork oak</name>
    <dbReference type="NCBI Taxonomy" id="58331"/>
    <lineage>
        <taxon>Eukaryota</taxon>
        <taxon>Viridiplantae</taxon>
        <taxon>Streptophyta</taxon>
        <taxon>Embryophyta</taxon>
        <taxon>Tracheophyta</taxon>
        <taxon>Spermatophyta</taxon>
        <taxon>Magnoliopsida</taxon>
        <taxon>eudicotyledons</taxon>
        <taxon>Gunneridae</taxon>
        <taxon>Pentapetalae</taxon>
        <taxon>rosids</taxon>
        <taxon>fabids</taxon>
        <taxon>Fagales</taxon>
        <taxon>Fagaceae</taxon>
        <taxon>Quercus</taxon>
    </lineage>
</organism>
<reference evidence="1" key="1">
    <citation type="submission" date="2017-12" db="EMBL/GenBank/DDBJ databases">
        <authorList>
            <person name="Barbosa P."/>
            <person name="Usie A."/>
            <person name="Ramos A.M."/>
        </authorList>
    </citation>
    <scope>NUCLEOTIDE SEQUENCE</scope>
    <source>
        <strain evidence="1">HL8</strain>
        <tissue evidence="1">Leaves</tissue>
    </source>
</reference>
<evidence type="ECO:0000313" key="1">
    <source>
        <dbReference type="EMBL" id="KAK7860600.1"/>
    </source>
</evidence>
<protein>
    <submittedName>
        <fullName evidence="1">Uncharacterized protein</fullName>
    </submittedName>
</protein>
<sequence>MDVEKARKLIENIRRTKFSIGGRKNPLMEDFHQAVKDHSAELYAKDVHYFMELVQKSRQEVIWRFSRRDTLMEWLQDHVKFTLTNVSIVARSMLLPLFTSVVLSFTTGGWYEGYVELAESYLQPGYFAASDIPDISPPNAAIPTVSSSLTKQNAFLLLDWYQNLKLEKINIPNMFLKCMKEGSWLKITTSGFSDYRPPSQSFLLFSSLGKILQNGSVLVDIPLVNLKFYGRAIKNYKEELMKIGVMCEYGEACEFIGEENYLPQDNFINSIKDKRWLRTCCGDRSPVESVLFDEEWKTASHINIIPFIDQGYFGKEIHSFREELKSIGVVIGFNDRYLFIVENLKSPSQALRGVKFFKMNLGYKPPGECFFFDPQWVCILQVFEGFAFIDHDFHGRSIFSYRNELKETGVKVDFEEVVEEFANRFKQEASSVTKEIVLSFLSCCRKLKNTPYLFPSDITKSICGLKRLLTRHGDKRSPRDCILFGPDWQSVFPIADLPFIDNSDNYYGKDIHEYKEELKNMRVVAEFEDGAKLVADGLLIPSDPTSITPVNVLPMLEWQARNYSFPNSFSKEISKKWLKTTDGYRPLDKGLLLDSSWGSYLLRTDGPFIDEDFYGSNITSYKVELKEIGVILDVKEGCSLIASQLDVHFTYNYLSICHWKPDSEVAKRIFIPNVNQNGEWFSSKKCVLHDEDGLFSLQLKVLDKYFEPELLDFFSNAFDVGNYPSVDDYLIFGRFGKVQANHCHMLTVDGEITRWFSDSDGILLSNKHNVFMADDLQLKDIFEKFSSQPLFVWCPQPSMPSLPPTKLLEIYRNTGVRTISESVQKEESSSVDVAELNQVWLCSSLANPVMKMEANSRHETIQRLLNVTFLETGEPITVNYSLSLSSGEIVNARLSQIIRWDEKLQSFLQRSWTAISEGLLWENSDHIGALSELIKLAFILEFGEEAVMLLMKSKNLQIIEDEDFLSSAFPSD</sequence>
<comment type="caution">
    <text evidence="1">The sequence shown here is derived from an EMBL/GenBank/DDBJ whole genome shotgun (WGS) entry which is preliminary data.</text>
</comment>
<dbReference type="InterPro" id="IPR052957">
    <property type="entry name" value="Auxin_embryo_med"/>
</dbReference>
<dbReference type="AlphaFoldDB" id="A0AAW0MAF2"/>
<dbReference type="EMBL" id="PKMF04000006">
    <property type="protein sequence ID" value="KAK7860600.1"/>
    <property type="molecule type" value="Genomic_DNA"/>
</dbReference>
<dbReference type="PANTHER" id="PTHR32387">
    <property type="entry name" value="WU:FJ29H11"/>
    <property type="match status" value="1"/>
</dbReference>
<dbReference type="PANTHER" id="PTHR32387:SF3">
    <property type="entry name" value="ATP_DNA BINDING PROTEIN"/>
    <property type="match status" value="1"/>
</dbReference>
<reference evidence="1" key="2">
    <citation type="journal article" date="2018" name="Sci. Data">
        <title>The draft genome sequence of cork oak.</title>
        <authorList>
            <person name="Ramos A.M."/>
            <person name="Usie A."/>
            <person name="Barbosa P."/>
            <person name="Barros P.M."/>
            <person name="Capote T."/>
            <person name="Chaves I."/>
            <person name="Simoes F."/>
            <person name="Abreu I."/>
            <person name="Carrasquinho I."/>
            <person name="Faro C."/>
            <person name="Guimaraes J.B."/>
            <person name="Mendonca D."/>
            <person name="Nobrega F."/>
            <person name="Rodrigues L."/>
            <person name="Saibo N.J.M."/>
            <person name="Varela M.C."/>
            <person name="Egas C."/>
            <person name="Matos J."/>
            <person name="Miguel C.M."/>
            <person name="Oliveira M.M."/>
            <person name="Ricardo C.P."/>
            <person name="Goncalves S."/>
        </authorList>
    </citation>
    <scope>NUCLEOTIDE SEQUENCE [LARGE SCALE GENOMIC DNA]</scope>
    <source>
        <strain evidence="1">HL8</strain>
    </source>
</reference>
<name>A0AAW0MAF2_QUESU</name>